<organism evidence="1 2">
    <name type="scientific">Aquariibacter albus</name>
    <dbReference type="NCBI Taxonomy" id="2759899"/>
    <lineage>
        <taxon>Bacteria</taxon>
        <taxon>Pseudomonadati</taxon>
        <taxon>Pseudomonadota</taxon>
        <taxon>Betaproteobacteria</taxon>
        <taxon>Burkholderiales</taxon>
        <taxon>Sphaerotilaceae</taxon>
        <taxon>Aquariibacter</taxon>
    </lineage>
</organism>
<accession>A0A839HT42</accession>
<comment type="caution">
    <text evidence="1">The sequence shown here is derived from an EMBL/GenBank/DDBJ whole genome shotgun (WGS) entry which is preliminary data.</text>
</comment>
<evidence type="ECO:0000313" key="1">
    <source>
        <dbReference type="EMBL" id="MBB1161054.1"/>
    </source>
</evidence>
<keyword evidence="2" id="KW-1185">Reference proteome</keyword>
<protein>
    <submittedName>
        <fullName evidence="1">Uncharacterized protein</fullName>
    </submittedName>
</protein>
<gene>
    <name evidence="1" type="ORF">H4F90_03545</name>
</gene>
<proteinExistence type="predicted"/>
<sequence>MYFNASFWHNHFRSTLFVELANLVKVLHESILPQLSNISAEAADIQNQTWSGLTSSLTSGDYDPSDFMDAAFNAGYKHYSLMSGLNQGVVNLFAASLFHIHEQHIMLFYKRELRDPLRVQNDPKKLKPFHVVAHLEKLGVHIKSLPSWGQLKEIEQLANAIKHGEGEAAQALRKARPNFFIDPQLSSDPDIGPSLHLGKPLLGEGIYVTTTHLQEIERVIVAFWDELFEVLKQHEHKP</sequence>
<name>A0A839HT42_9BURK</name>
<dbReference type="EMBL" id="JACIVI010000001">
    <property type="protein sequence ID" value="MBB1161054.1"/>
    <property type="molecule type" value="Genomic_DNA"/>
</dbReference>
<dbReference type="AlphaFoldDB" id="A0A839HT42"/>
<evidence type="ECO:0000313" key="2">
    <source>
        <dbReference type="Proteomes" id="UP000586093"/>
    </source>
</evidence>
<reference evidence="1 2" key="1">
    <citation type="submission" date="2020-08" db="EMBL/GenBank/DDBJ databases">
        <title>Aquariorum lacteus gen. nov., sp. nov., a new member of the family Comamonadaceae, isolated from freshwater aquarium.</title>
        <authorList>
            <person name="Chun S.-J."/>
        </authorList>
    </citation>
    <scope>NUCLEOTIDE SEQUENCE [LARGE SCALE GENOMIC DNA]</scope>
    <source>
        <strain evidence="1 2">SJAQ100</strain>
    </source>
</reference>
<dbReference type="RefSeq" id="WP_182661524.1">
    <property type="nucleotide sequence ID" value="NZ_JACIVI010000001.1"/>
</dbReference>
<dbReference type="Proteomes" id="UP000586093">
    <property type="component" value="Unassembled WGS sequence"/>
</dbReference>